<dbReference type="EMBL" id="CM001403">
    <property type="protein sequence ID" value="EHQ30444.1"/>
    <property type="molecule type" value="Genomic_DNA"/>
</dbReference>
<protein>
    <submittedName>
        <fullName evidence="1">Uncharacterized protein</fullName>
    </submittedName>
</protein>
<evidence type="ECO:0000313" key="1">
    <source>
        <dbReference type="EMBL" id="EHQ30444.1"/>
    </source>
</evidence>
<dbReference type="OrthoDB" id="1356646at2"/>
<accession>H1Y7V8</accession>
<keyword evidence="2" id="KW-1185">Reference proteome</keyword>
<name>H1Y7V8_9SPHI</name>
<dbReference type="RefSeq" id="WP_008512189.1">
    <property type="nucleotide sequence ID" value="NZ_CM001403.1"/>
</dbReference>
<dbReference type="eggNOG" id="ENOG50344TW">
    <property type="taxonomic scope" value="Bacteria"/>
</dbReference>
<dbReference type="HOGENOM" id="CLU_1862932_0_0_10"/>
<dbReference type="AlphaFoldDB" id="H1Y7V8"/>
<reference evidence="1" key="1">
    <citation type="submission" date="2011-09" db="EMBL/GenBank/DDBJ databases">
        <title>The permanent draft genome of Mucilaginibacter paludis DSM 18603.</title>
        <authorList>
            <consortium name="US DOE Joint Genome Institute (JGI-PGF)"/>
            <person name="Lucas S."/>
            <person name="Han J."/>
            <person name="Lapidus A."/>
            <person name="Bruce D."/>
            <person name="Goodwin L."/>
            <person name="Pitluck S."/>
            <person name="Peters L."/>
            <person name="Kyrpides N."/>
            <person name="Mavromatis K."/>
            <person name="Ivanova N."/>
            <person name="Mikhailova N."/>
            <person name="Held B."/>
            <person name="Detter J.C."/>
            <person name="Tapia R."/>
            <person name="Han C."/>
            <person name="Land M."/>
            <person name="Hauser L."/>
            <person name="Markowitz V."/>
            <person name="Cheng J.-F."/>
            <person name="Hugenholtz P."/>
            <person name="Woyke T."/>
            <person name="Wu D."/>
            <person name="Tindall B."/>
            <person name="Brambilla E."/>
            <person name="Klenk H.-P."/>
            <person name="Eisen J.A."/>
        </authorList>
    </citation>
    <scope>NUCLEOTIDE SEQUENCE [LARGE SCALE GENOMIC DNA]</scope>
    <source>
        <strain evidence="1">DSM 18603</strain>
    </source>
</reference>
<sequence length="137" mass="16117">MFNKFLKGKHNVIVNEFLLTYSNKDKYFIRTKPWDWLSKKEIYVMSKIDGKPTMITMDFWAQEIFLDADGQITVSEMINVACNQYLKSKTPIPEKLDFVLIQELEHMITQLKIIEFRDQITQLPQNINLPISQQAGT</sequence>
<proteinExistence type="predicted"/>
<dbReference type="Proteomes" id="UP000002774">
    <property type="component" value="Chromosome"/>
</dbReference>
<dbReference type="STRING" id="714943.Mucpa_6391"/>
<organism evidence="1 2">
    <name type="scientific">Mucilaginibacter paludis DSM 18603</name>
    <dbReference type="NCBI Taxonomy" id="714943"/>
    <lineage>
        <taxon>Bacteria</taxon>
        <taxon>Pseudomonadati</taxon>
        <taxon>Bacteroidota</taxon>
        <taxon>Sphingobacteriia</taxon>
        <taxon>Sphingobacteriales</taxon>
        <taxon>Sphingobacteriaceae</taxon>
        <taxon>Mucilaginibacter</taxon>
    </lineage>
</organism>
<evidence type="ECO:0000313" key="2">
    <source>
        <dbReference type="Proteomes" id="UP000002774"/>
    </source>
</evidence>
<gene>
    <name evidence="1" type="ORF">Mucpa_6391</name>
</gene>